<evidence type="ECO:0000256" key="2">
    <source>
        <dbReference type="ARBA" id="ARBA00022737"/>
    </source>
</evidence>
<name>A0A067PMV7_9AGAM</name>
<organism evidence="3 4">
    <name type="scientific">Jaapia argillacea MUCL 33604</name>
    <dbReference type="NCBI Taxonomy" id="933084"/>
    <lineage>
        <taxon>Eukaryota</taxon>
        <taxon>Fungi</taxon>
        <taxon>Dikarya</taxon>
        <taxon>Basidiomycota</taxon>
        <taxon>Agaricomycotina</taxon>
        <taxon>Agaricomycetes</taxon>
        <taxon>Agaricomycetidae</taxon>
        <taxon>Jaapiales</taxon>
        <taxon>Jaapiaceae</taxon>
        <taxon>Jaapia</taxon>
    </lineage>
</organism>
<keyword evidence="4" id="KW-1185">Reference proteome</keyword>
<dbReference type="Proteomes" id="UP000027265">
    <property type="component" value="Unassembled WGS sequence"/>
</dbReference>
<accession>A0A067PMV7</accession>
<proteinExistence type="predicted"/>
<keyword evidence="2" id="KW-0677">Repeat</keyword>
<evidence type="ECO:0000256" key="1">
    <source>
        <dbReference type="ARBA" id="ARBA00022441"/>
    </source>
</evidence>
<evidence type="ECO:0000313" key="3">
    <source>
        <dbReference type="EMBL" id="KDQ56133.1"/>
    </source>
</evidence>
<dbReference type="PANTHER" id="PTHR46093:SF18">
    <property type="entry name" value="FIBRONECTIN TYPE-III DOMAIN-CONTAINING PROTEIN"/>
    <property type="match status" value="1"/>
</dbReference>
<dbReference type="AlphaFoldDB" id="A0A067PMV7"/>
<dbReference type="EMBL" id="KL197723">
    <property type="protein sequence ID" value="KDQ56133.1"/>
    <property type="molecule type" value="Genomic_DNA"/>
</dbReference>
<protein>
    <submittedName>
        <fullName evidence="3">Uncharacterized protein</fullName>
    </submittedName>
</protein>
<dbReference type="SUPFAM" id="SSF117281">
    <property type="entry name" value="Kelch motif"/>
    <property type="match status" value="1"/>
</dbReference>
<reference evidence="4" key="1">
    <citation type="journal article" date="2014" name="Proc. Natl. Acad. Sci. U.S.A.">
        <title>Extensive sampling of basidiomycete genomes demonstrates inadequacy of the white-rot/brown-rot paradigm for wood decay fungi.</title>
        <authorList>
            <person name="Riley R."/>
            <person name="Salamov A.A."/>
            <person name="Brown D.W."/>
            <person name="Nagy L.G."/>
            <person name="Floudas D."/>
            <person name="Held B.W."/>
            <person name="Levasseur A."/>
            <person name="Lombard V."/>
            <person name="Morin E."/>
            <person name="Otillar R."/>
            <person name="Lindquist E.A."/>
            <person name="Sun H."/>
            <person name="LaButti K.M."/>
            <person name="Schmutz J."/>
            <person name="Jabbour D."/>
            <person name="Luo H."/>
            <person name="Baker S.E."/>
            <person name="Pisabarro A.G."/>
            <person name="Walton J.D."/>
            <person name="Blanchette R.A."/>
            <person name="Henrissat B."/>
            <person name="Martin F."/>
            <person name="Cullen D."/>
            <person name="Hibbett D.S."/>
            <person name="Grigoriev I.V."/>
        </authorList>
    </citation>
    <scope>NUCLEOTIDE SEQUENCE [LARGE SCALE GENOMIC DNA]</scope>
    <source>
        <strain evidence="4">MUCL 33604</strain>
    </source>
</reference>
<dbReference type="STRING" id="933084.A0A067PMV7"/>
<dbReference type="InParanoid" id="A0A067PMV7"/>
<evidence type="ECO:0000313" key="4">
    <source>
        <dbReference type="Proteomes" id="UP000027265"/>
    </source>
</evidence>
<dbReference type="PANTHER" id="PTHR46093">
    <property type="entry name" value="ACYL-COA-BINDING DOMAIN-CONTAINING PROTEIN 5"/>
    <property type="match status" value="1"/>
</dbReference>
<keyword evidence="1" id="KW-0880">Kelch repeat</keyword>
<gene>
    <name evidence="3" type="ORF">JAAARDRAFT_321646</name>
</gene>
<sequence length="278" mass="30890">MITAAVTAGTSHDFHVYGWFQNGMEDLRVTPLWHSASGSELSGDIPSARFDCGVAYSEGKFILWGGHTGTNRDSRIINELDDRVYILDTVRGTWTSSQHRSKYPSQPTGRWGHSATMVGRKFTVFGGQFLHQLLDHLWVLDMESGSWDLVKPRPGFPKPAARLGHSCVAQSDEIFIFGGTNGRQCFKDLWKFNFDDRQWSELSPSGGSPPPRHGHAVALLNGVLYILGGRDGDDKDPHPQLVSALVVQWLRLEQTCFSCMASPVHVPWTPPGRETTPC</sequence>
<dbReference type="OrthoDB" id="45365at2759"/>
<dbReference type="Pfam" id="PF24681">
    <property type="entry name" value="Kelch_KLHDC2_KLHL20_DRC7"/>
    <property type="match status" value="1"/>
</dbReference>
<dbReference type="HOGENOM" id="CLU_1001381_0_0_1"/>
<dbReference type="InterPro" id="IPR015915">
    <property type="entry name" value="Kelch-typ_b-propeller"/>
</dbReference>
<dbReference type="Gene3D" id="2.120.10.80">
    <property type="entry name" value="Kelch-type beta propeller"/>
    <property type="match status" value="1"/>
</dbReference>